<evidence type="ECO:0000256" key="11">
    <source>
        <dbReference type="ARBA" id="ARBA00023152"/>
    </source>
</evidence>
<proteinExistence type="inferred from homology"/>
<comment type="similarity">
    <text evidence="3 13">Belongs to the pyruvate kinase family.</text>
</comment>
<comment type="cofactor">
    <cofactor evidence="1">
        <name>K(+)</name>
        <dbReference type="ChEBI" id="CHEBI:29103"/>
    </cofactor>
</comment>
<evidence type="ECO:0000256" key="5">
    <source>
        <dbReference type="ARBA" id="ARBA00022679"/>
    </source>
</evidence>
<evidence type="ECO:0000256" key="3">
    <source>
        <dbReference type="ARBA" id="ARBA00008663"/>
    </source>
</evidence>
<reference evidence="15" key="1">
    <citation type="journal article" date="2022" name="bioRxiv">
        <title>Genomics of Preaxostyla Flagellates Illuminates Evolutionary Transitions and the Path Towards Mitochondrial Loss.</title>
        <authorList>
            <person name="Novak L.V.F."/>
            <person name="Treitli S.C."/>
            <person name="Pyrih J."/>
            <person name="Halakuc P."/>
            <person name="Pipaliya S.V."/>
            <person name="Vacek V."/>
            <person name="Brzon O."/>
            <person name="Soukal P."/>
            <person name="Eme L."/>
            <person name="Dacks J.B."/>
            <person name="Karnkowska A."/>
            <person name="Elias M."/>
            <person name="Hampl V."/>
        </authorList>
    </citation>
    <scope>NUCLEOTIDE SEQUENCE</scope>
    <source>
        <strain evidence="15">RCP-MX</strain>
    </source>
</reference>
<dbReference type="EMBL" id="JAPMOS010000011">
    <property type="protein sequence ID" value="KAJ4460668.1"/>
    <property type="molecule type" value="Genomic_DNA"/>
</dbReference>
<dbReference type="Gene3D" id="2.40.33.10">
    <property type="entry name" value="PK beta-barrel domain-like"/>
    <property type="match status" value="1"/>
</dbReference>
<evidence type="ECO:0000256" key="9">
    <source>
        <dbReference type="ARBA" id="ARBA00022840"/>
    </source>
</evidence>
<organism evidence="15 16">
    <name type="scientific">Paratrimastix pyriformis</name>
    <dbReference type="NCBI Taxonomy" id="342808"/>
    <lineage>
        <taxon>Eukaryota</taxon>
        <taxon>Metamonada</taxon>
        <taxon>Preaxostyla</taxon>
        <taxon>Paratrimastigidae</taxon>
        <taxon>Paratrimastix</taxon>
    </lineage>
</organism>
<evidence type="ECO:0000256" key="1">
    <source>
        <dbReference type="ARBA" id="ARBA00001958"/>
    </source>
</evidence>
<evidence type="ECO:0000256" key="4">
    <source>
        <dbReference type="ARBA" id="ARBA00012142"/>
    </source>
</evidence>
<dbReference type="InterPro" id="IPR011037">
    <property type="entry name" value="Pyrv_Knase-like_insert_dom_sf"/>
</dbReference>
<dbReference type="PRINTS" id="PR01050">
    <property type="entry name" value="PYRUVTKNASE"/>
</dbReference>
<dbReference type="InterPro" id="IPR015793">
    <property type="entry name" value="Pyrv_Knase_brl"/>
</dbReference>
<evidence type="ECO:0000313" key="15">
    <source>
        <dbReference type="EMBL" id="KAJ4460668.1"/>
    </source>
</evidence>
<keyword evidence="12 15" id="KW-0670">Pyruvate</keyword>
<dbReference type="InterPro" id="IPR015813">
    <property type="entry name" value="Pyrv/PenolPyrv_kinase-like_dom"/>
</dbReference>
<keyword evidence="10 13" id="KW-0460">Magnesium</keyword>
<evidence type="ECO:0000256" key="13">
    <source>
        <dbReference type="RuleBase" id="RU000504"/>
    </source>
</evidence>
<keyword evidence="6" id="KW-0479">Metal-binding</keyword>
<name>A0ABQ8UQU1_9EUKA</name>
<comment type="pathway">
    <text evidence="2 13">Carbohydrate degradation; glycolysis; pyruvate from D-glyceraldehyde 3-phosphate: step 5/5.</text>
</comment>
<dbReference type="InterPro" id="IPR015806">
    <property type="entry name" value="Pyrv_Knase_insert_dom_sf"/>
</dbReference>
<dbReference type="InterPro" id="IPR040442">
    <property type="entry name" value="Pyrv_kinase-like_dom_sf"/>
</dbReference>
<evidence type="ECO:0000256" key="7">
    <source>
        <dbReference type="ARBA" id="ARBA00022741"/>
    </source>
</evidence>
<keyword evidence="16" id="KW-1185">Reference proteome</keyword>
<evidence type="ECO:0000256" key="10">
    <source>
        <dbReference type="ARBA" id="ARBA00022842"/>
    </source>
</evidence>
<evidence type="ECO:0000256" key="8">
    <source>
        <dbReference type="ARBA" id="ARBA00022777"/>
    </source>
</evidence>
<keyword evidence="9" id="KW-0067">ATP-binding</keyword>
<protein>
    <recommendedName>
        <fullName evidence="4 13">Pyruvate kinase</fullName>
        <ecNumber evidence="4 13">2.7.1.40</ecNumber>
    </recommendedName>
</protein>
<dbReference type="EC" id="2.7.1.40" evidence="4 13"/>
<comment type="catalytic activity">
    <reaction evidence="13">
        <text>pyruvate + ATP = phosphoenolpyruvate + ADP + H(+)</text>
        <dbReference type="Rhea" id="RHEA:18157"/>
        <dbReference type="ChEBI" id="CHEBI:15361"/>
        <dbReference type="ChEBI" id="CHEBI:15378"/>
        <dbReference type="ChEBI" id="CHEBI:30616"/>
        <dbReference type="ChEBI" id="CHEBI:58702"/>
        <dbReference type="ChEBI" id="CHEBI:456216"/>
        <dbReference type="EC" id="2.7.1.40"/>
    </reaction>
</comment>
<dbReference type="GO" id="GO:0016301">
    <property type="term" value="F:kinase activity"/>
    <property type="evidence" value="ECO:0007669"/>
    <property type="project" value="UniProtKB-KW"/>
</dbReference>
<dbReference type="InterPro" id="IPR001697">
    <property type="entry name" value="Pyr_Knase"/>
</dbReference>
<comment type="caution">
    <text evidence="15">The sequence shown here is derived from an EMBL/GenBank/DDBJ whole genome shotgun (WGS) entry which is preliminary data.</text>
</comment>
<dbReference type="Pfam" id="PF00224">
    <property type="entry name" value="PK"/>
    <property type="match status" value="1"/>
</dbReference>
<evidence type="ECO:0000256" key="2">
    <source>
        <dbReference type="ARBA" id="ARBA00004997"/>
    </source>
</evidence>
<accession>A0ABQ8UQU1</accession>
<dbReference type="Proteomes" id="UP001141327">
    <property type="component" value="Unassembled WGS sequence"/>
</dbReference>
<evidence type="ECO:0000259" key="14">
    <source>
        <dbReference type="Pfam" id="PF00224"/>
    </source>
</evidence>
<gene>
    <name evidence="15" type="ORF">PAPYR_2886</name>
</gene>
<evidence type="ECO:0000313" key="16">
    <source>
        <dbReference type="Proteomes" id="UP001141327"/>
    </source>
</evidence>
<sequence>MSANPFTIIATVPNMERVEAILGAEGARPDYFRLNLSHCTVQQAVDFLTAYNQRCGDIPIFLDLQGSKIRLLREQPTITVNAGEEVVVCSAPIAGKTCLLVDAQVVRTCIEACGTHPSITALIDDGKVELRLLHPTSDAFVPATVVRGGKVLPRKGFNLSPHPICLTTLTTVDHEFVVKTRVFPCVRYALSFVSDPREIVALRETVGRDAPCSRHARGCFVAAKLERALSVAETRALGAVSDEMWLCRGDMGSQLGLPGLAQFYRAFVHVMPSFGCPVILAGEVLDHMPMAGISTRSEVCHLADAVERGYTGCVLSNETVCPSTDNALAAIRLVRAVTAAAQADRIVGSPFGDWWAEAQRALAEAKKH</sequence>
<dbReference type="PANTHER" id="PTHR11817">
    <property type="entry name" value="PYRUVATE KINASE"/>
    <property type="match status" value="1"/>
</dbReference>
<dbReference type="SUPFAM" id="SSF50800">
    <property type="entry name" value="PK beta-barrel domain-like"/>
    <property type="match status" value="1"/>
</dbReference>
<dbReference type="SUPFAM" id="SSF51621">
    <property type="entry name" value="Phosphoenolpyruvate/pyruvate domain"/>
    <property type="match status" value="1"/>
</dbReference>
<dbReference type="Gene3D" id="3.20.20.60">
    <property type="entry name" value="Phosphoenolpyruvate-binding domains"/>
    <property type="match status" value="1"/>
</dbReference>
<keyword evidence="8 13" id="KW-0418">Kinase</keyword>
<evidence type="ECO:0000256" key="12">
    <source>
        <dbReference type="ARBA" id="ARBA00023317"/>
    </source>
</evidence>
<keyword evidence="11 13" id="KW-0324">Glycolysis</keyword>
<keyword evidence="5 13" id="KW-0808">Transferase</keyword>
<feature type="domain" description="Pyruvate kinase barrel" evidence="14">
    <location>
        <begin position="8"/>
        <end position="319"/>
    </location>
</feature>
<evidence type="ECO:0000256" key="6">
    <source>
        <dbReference type="ARBA" id="ARBA00022723"/>
    </source>
</evidence>
<keyword evidence="7" id="KW-0547">Nucleotide-binding</keyword>